<accession>A0AAE9HSC4</accession>
<dbReference type="EMBL" id="CP097501">
    <property type="protein sequence ID" value="URD67197.1"/>
    <property type="molecule type" value="Genomic_DNA"/>
</dbReference>
<dbReference type="InterPro" id="IPR011004">
    <property type="entry name" value="Trimer_LpxA-like_sf"/>
</dbReference>
<dbReference type="PANTHER" id="PTHR43300">
    <property type="entry name" value="ACETYLTRANSFERASE"/>
    <property type="match status" value="1"/>
</dbReference>
<feature type="binding site" evidence="3">
    <location>
        <position position="148"/>
    </location>
    <ligand>
        <name>acetyl-CoA</name>
        <dbReference type="ChEBI" id="CHEBI:57288"/>
    </ligand>
</feature>
<feature type="site" description="Increases basicity of active site His" evidence="2">
    <location>
        <position position="140"/>
    </location>
</feature>
<reference evidence="5" key="1">
    <citation type="submission" date="2022-05" db="EMBL/GenBank/DDBJ databases">
        <title>Alysiella filiformis genome sequencing.</title>
        <authorList>
            <person name="Viehboeck T."/>
        </authorList>
    </citation>
    <scope>NUCLEOTIDE SEQUENCE</scope>
    <source>
        <strain evidence="5">DSM 2580</strain>
    </source>
</reference>
<evidence type="ECO:0000259" key="4">
    <source>
        <dbReference type="Pfam" id="PF17836"/>
    </source>
</evidence>
<dbReference type="Gene3D" id="2.160.10.10">
    <property type="entry name" value="Hexapeptide repeat proteins"/>
    <property type="match status" value="1"/>
</dbReference>
<evidence type="ECO:0000256" key="2">
    <source>
        <dbReference type="PIRSR" id="PIRSR620019-1"/>
    </source>
</evidence>
<gene>
    <name evidence="5" type="ORF">LNQ82_08385</name>
</gene>
<dbReference type="InterPro" id="IPR041561">
    <property type="entry name" value="PglD_N"/>
</dbReference>
<feature type="domain" description="PglD N-terminal" evidence="4">
    <location>
        <begin position="4"/>
        <end position="83"/>
    </location>
</feature>
<dbReference type="CDD" id="cd03360">
    <property type="entry name" value="LbH_AT_putative"/>
    <property type="match status" value="1"/>
</dbReference>
<comment type="similarity">
    <text evidence="1">Belongs to the transferase hexapeptide repeat family.</text>
</comment>
<feature type="binding site" evidence="3">
    <location>
        <position position="72"/>
    </location>
    <ligand>
        <name>substrate</name>
    </ligand>
</feature>
<feature type="binding site" evidence="3">
    <location>
        <position position="169"/>
    </location>
    <ligand>
        <name>acetyl-CoA</name>
        <dbReference type="ChEBI" id="CHEBI:57288"/>
    </ligand>
</feature>
<dbReference type="Pfam" id="PF17836">
    <property type="entry name" value="PglD_N"/>
    <property type="match status" value="1"/>
</dbReference>
<dbReference type="PANTHER" id="PTHR43300:SF7">
    <property type="entry name" value="UDP-N-ACETYLBACILLOSAMINE N-ACETYLTRANSFERASE"/>
    <property type="match status" value="1"/>
</dbReference>
<dbReference type="Gene3D" id="3.40.50.20">
    <property type="match status" value="1"/>
</dbReference>
<dbReference type="Proteomes" id="UP001056819">
    <property type="component" value="Chromosome"/>
</dbReference>
<dbReference type="SUPFAM" id="SSF51161">
    <property type="entry name" value="Trimeric LpxA-like enzymes"/>
    <property type="match status" value="1"/>
</dbReference>
<protein>
    <submittedName>
        <fullName evidence="5">Acetyltransferase</fullName>
    </submittedName>
</protein>
<evidence type="ECO:0000313" key="5">
    <source>
        <dbReference type="EMBL" id="URD67197.1"/>
    </source>
</evidence>
<dbReference type="NCBIfam" id="TIGR03570">
    <property type="entry name" value="NeuD_NnaD"/>
    <property type="match status" value="1"/>
</dbReference>
<dbReference type="InterPro" id="IPR020019">
    <property type="entry name" value="AcTrfase_PglD-like"/>
</dbReference>
<evidence type="ECO:0000313" key="6">
    <source>
        <dbReference type="Proteomes" id="UP001056819"/>
    </source>
</evidence>
<proteinExistence type="inferred from homology"/>
<dbReference type="RefSeq" id="WP_034332966.1">
    <property type="nucleotide sequence ID" value="NZ_CP097501.1"/>
</dbReference>
<evidence type="ECO:0000256" key="3">
    <source>
        <dbReference type="PIRSR" id="PIRSR620019-2"/>
    </source>
</evidence>
<name>A0AAE9HSC4_9NEIS</name>
<feature type="active site" description="Proton acceptor" evidence="2">
    <location>
        <position position="139"/>
    </location>
</feature>
<evidence type="ECO:0000256" key="1">
    <source>
        <dbReference type="ARBA" id="ARBA00007274"/>
    </source>
</evidence>
<dbReference type="AlphaFoldDB" id="A0AAE9HSC4"/>
<organism evidence="5 6">
    <name type="scientific">Conchiformibius steedae DSM 2580</name>
    <dbReference type="NCBI Taxonomy" id="1121352"/>
    <lineage>
        <taxon>Bacteria</taxon>
        <taxon>Pseudomonadati</taxon>
        <taxon>Pseudomonadota</taxon>
        <taxon>Betaproteobacteria</taxon>
        <taxon>Neisseriales</taxon>
        <taxon>Neisseriaceae</taxon>
        <taxon>Conchiformibius</taxon>
    </lineage>
</organism>
<sequence>MDKKLAIIGAGGHGKVVADAARSMQVWKNITFFDDIVPVNEIIIADIRNSGSISDLANIFLPRQYDVVVAIGCNKIRKDYIEKFLALGFSLPNIIHSTAYISSLAQIGDGNVFFAKVVVNPGCVIGNGCIVNTSSSIDHDCIIEDFVHISPGAHLAGGTSVGLGSWVGIGACTKQQVHIGCNVIVGAGTVVINDVDSNCTVVGNPAKKLERKG</sequence>
<dbReference type="InterPro" id="IPR050179">
    <property type="entry name" value="Trans_hexapeptide_repeat"/>
</dbReference>